<evidence type="ECO:0000313" key="3">
    <source>
        <dbReference type="Proteomes" id="UP001500902"/>
    </source>
</evidence>
<keyword evidence="3" id="KW-1185">Reference proteome</keyword>
<feature type="region of interest" description="Disordered" evidence="1">
    <location>
        <begin position="1"/>
        <end position="54"/>
    </location>
</feature>
<feature type="compositionally biased region" description="Pro residues" evidence="1">
    <location>
        <begin position="1"/>
        <end position="22"/>
    </location>
</feature>
<protein>
    <submittedName>
        <fullName evidence="2">Uncharacterized protein</fullName>
    </submittedName>
</protein>
<proteinExistence type="predicted"/>
<dbReference type="Proteomes" id="UP001500902">
    <property type="component" value="Unassembled WGS sequence"/>
</dbReference>
<evidence type="ECO:0000313" key="2">
    <source>
        <dbReference type="EMBL" id="GAA3660962.1"/>
    </source>
</evidence>
<comment type="caution">
    <text evidence="2">The sequence shown here is derived from an EMBL/GenBank/DDBJ whole genome shotgun (WGS) entry which is preliminary data.</text>
</comment>
<dbReference type="EMBL" id="BAAAZP010000047">
    <property type="protein sequence ID" value="GAA3660962.1"/>
    <property type="molecule type" value="Genomic_DNA"/>
</dbReference>
<gene>
    <name evidence="2" type="ORF">GCM10022224_025490</name>
</gene>
<organism evidence="2 3">
    <name type="scientific">Nonomuraea antimicrobica</name>
    <dbReference type="NCBI Taxonomy" id="561173"/>
    <lineage>
        <taxon>Bacteria</taxon>
        <taxon>Bacillati</taxon>
        <taxon>Actinomycetota</taxon>
        <taxon>Actinomycetes</taxon>
        <taxon>Streptosporangiales</taxon>
        <taxon>Streptosporangiaceae</taxon>
        <taxon>Nonomuraea</taxon>
    </lineage>
</organism>
<feature type="compositionally biased region" description="Basic and acidic residues" evidence="1">
    <location>
        <begin position="614"/>
        <end position="629"/>
    </location>
</feature>
<reference evidence="3" key="1">
    <citation type="journal article" date="2019" name="Int. J. Syst. Evol. Microbiol.">
        <title>The Global Catalogue of Microorganisms (GCM) 10K type strain sequencing project: providing services to taxonomists for standard genome sequencing and annotation.</title>
        <authorList>
            <consortium name="The Broad Institute Genomics Platform"/>
            <consortium name="The Broad Institute Genome Sequencing Center for Infectious Disease"/>
            <person name="Wu L."/>
            <person name="Ma J."/>
        </authorList>
    </citation>
    <scope>NUCLEOTIDE SEQUENCE [LARGE SCALE GENOMIC DNA]</scope>
    <source>
        <strain evidence="3">JCM 16904</strain>
    </source>
</reference>
<evidence type="ECO:0000256" key="1">
    <source>
        <dbReference type="SAM" id="MobiDB-lite"/>
    </source>
</evidence>
<feature type="region of interest" description="Disordered" evidence="1">
    <location>
        <begin position="606"/>
        <end position="629"/>
    </location>
</feature>
<accession>A0ABP7BHF0</accession>
<name>A0ABP7BHF0_9ACTN</name>
<sequence length="688" mass="74468">MTTPTPVPQPSPEQPPVHPSGDPPAHADTTPTPPSLTPPAVAQPPDWGYSGIDPKLMGDFERDLGQAEATLGRNEPLIRRTLQDLDLDTSRLTAIRELGNWIGAKRPELRRRNDTIQAVSSEWGPAAPGGMTPFDEALYSSASGDADVYAAAAKLSELDQSSEVDEKTVAQLEKRAGDADFATSLMYALGTERFRHLMAALVYQKDARKQRVQAALGKALGAASSRLSTSWRNELLTNLRVPVDQHALAALLPYGTFNRDFLVATAKTLEALDRKTAQDNLSGGIPHDPMIGVMRALANHPKAAQDFFAGDPSVLKRYVTERPMYDDGAAFGKALEAATMTYRDRDGSPQEPSPGFTSAAIARDFIHWEAQRVLAGTEGPSFATTGTTARILAAYINDVNRAAKMPNAGDSKIYGPDRVYQPKEGQIWGAQFNREDLRKVMEDAFKQDPKALATVLAAETTWSRKLLDYGAAQAADGTGVKALKANAQEAGAGFGLITDASGLATIQKGKELDEAQERNMKIFMAVVNSGLAIPQAAPWAITAGVVSSWNSMIESAAATEKNTNQATYDANTAKEKARFLLDQMAVDAMLKHELFGKAEPAAATHPWSSLEGLGKGEDPRKSPNNFLKEDGNSLMTLHEMAPYQGDIHPRLQAYQRWLYDGLAGDPWEKIAGDLDTGFERGFSEYKPS</sequence>